<keyword evidence="1 2" id="KW-1015">Disulfide bond</keyword>
<dbReference type="Gene3D" id="2.10.70.10">
    <property type="entry name" value="Complement Module, domain 1"/>
    <property type="match status" value="3"/>
</dbReference>
<dbReference type="InterPro" id="IPR035976">
    <property type="entry name" value="Sushi/SCR/CCP_sf"/>
</dbReference>
<dbReference type="SUPFAM" id="SSF53300">
    <property type="entry name" value="vWA-like"/>
    <property type="match status" value="1"/>
</dbReference>
<dbReference type="CDD" id="cd01450">
    <property type="entry name" value="vWFA_subfamily_ECM"/>
    <property type="match status" value="1"/>
</dbReference>
<dbReference type="Pfam" id="PF00084">
    <property type="entry name" value="Sushi"/>
    <property type="match status" value="2"/>
</dbReference>
<comment type="caution">
    <text evidence="2">Lacks conserved residue(s) required for the propagation of feature annotation.</text>
</comment>
<dbReference type="PROSITE" id="PS50923">
    <property type="entry name" value="SUSHI"/>
    <property type="match status" value="2"/>
</dbReference>
<dbReference type="EMBL" id="CAWYQH010000057">
    <property type="protein sequence ID" value="CAK8678657.1"/>
    <property type="molecule type" value="Genomic_DNA"/>
</dbReference>
<dbReference type="SMART" id="SM00327">
    <property type="entry name" value="VWA"/>
    <property type="match status" value="1"/>
</dbReference>
<feature type="domain" description="Sushi" evidence="4">
    <location>
        <begin position="159"/>
        <end position="219"/>
    </location>
</feature>
<dbReference type="InterPro" id="IPR000436">
    <property type="entry name" value="Sushi_SCR_CCP_dom"/>
</dbReference>
<evidence type="ECO:0000256" key="2">
    <source>
        <dbReference type="PROSITE-ProRule" id="PRU00302"/>
    </source>
</evidence>
<dbReference type="SMART" id="SM00032">
    <property type="entry name" value="CCP"/>
    <property type="match status" value="3"/>
</dbReference>
<evidence type="ECO:0000256" key="1">
    <source>
        <dbReference type="ARBA" id="ARBA00023157"/>
    </source>
</evidence>
<organism evidence="5 6">
    <name type="scientific">Clavelina lepadiformis</name>
    <name type="common">Light-bulb sea squirt</name>
    <name type="synonym">Ascidia lepadiformis</name>
    <dbReference type="NCBI Taxonomy" id="159417"/>
    <lineage>
        <taxon>Eukaryota</taxon>
        <taxon>Metazoa</taxon>
        <taxon>Chordata</taxon>
        <taxon>Tunicata</taxon>
        <taxon>Ascidiacea</taxon>
        <taxon>Aplousobranchia</taxon>
        <taxon>Clavelinidae</taxon>
        <taxon>Clavelina</taxon>
    </lineage>
</organism>
<accession>A0ABP0FG40</accession>
<dbReference type="Pfam" id="PF00092">
    <property type="entry name" value="VWA"/>
    <property type="match status" value="1"/>
</dbReference>
<dbReference type="PANTHER" id="PTHR24020:SF87">
    <property type="entry name" value="COLLAGEN ALPHA-1(VI) CHAIN-LIKE"/>
    <property type="match status" value="1"/>
</dbReference>
<evidence type="ECO:0000313" key="6">
    <source>
        <dbReference type="Proteomes" id="UP001642483"/>
    </source>
</evidence>
<evidence type="ECO:0000313" key="5">
    <source>
        <dbReference type="EMBL" id="CAK8678657.1"/>
    </source>
</evidence>
<dbReference type="CDD" id="cd00033">
    <property type="entry name" value="CCP"/>
    <property type="match status" value="3"/>
</dbReference>
<dbReference type="PANTHER" id="PTHR24020">
    <property type="entry name" value="COLLAGEN ALPHA"/>
    <property type="match status" value="1"/>
</dbReference>
<feature type="disulfide bond" evidence="2">
    <location>
        <begin position="161"/>
        <end position="204"/>
    </location>
</feature>
<reference evidence="5 6" key="1">
    <citation type="submission" date="2024-02" db="EMBL/GenBank/DDBJ databases">
        <authorList>
            <person name="Daric V."/>
            <person name="Darras S."/>
        </authorList>
    </citation>
    <scope>NUCLEOTIDE SEQUENCE [LARGE SCALE GENOMIC DNA]</scope>
</reference>
<dbReference type="Gene3D" id="3.40.50.410">
    <property type="entry name" value="von Willebrand factor, type A domain"/>
    <property type="match status" value="1"/>
</dbReference>
<gene>
    <name evidence="5" type="ORF">CVLEPA_LOCUS8563</name>
</gene>
<dbReference type="Proteomes" id="UP001642483">
    <property type="component" value="Unassembled WGS sequence"/>
</dbReference>
<evidence type="ECO:0000259" key="3">
    <source>
        <dbReference type="PROSITE" id="PS50234"/>
    </source>
</evidence>
<sequence length="424" mass="46406">MVAWSEDPPLCKKLCPSLSFTSGSLTCSGGHVGAVCNFECPPTEVLVGQESAICIENEAGVATWSTSPPICEKRCRRFTLASGKAQCSSEIYTSSILCEFTCYPGYGLIGSETVICQEQFDENTRWSTEIPSCIKRCPPLTLPLGSVECDGDTVGSTWNFCPELNPVMNGNWTCTEDALVDSKCTFSCLGKYRVAPLHEPTTTCLVDQTWSEIAPCCSMPCPDNPLMDVLVILDSSSSVGLSSWRIMVNFVQTIVRAHEIMEDGTCFAVMRYNSKVDRKSFVPFNYGKRFGKATLLKKTGAMPYDGSGTNTGGALRYALNRVFSSRMGSREDAKEVVIVLTDGKSQDDVAVPAMRLRNKGVLIFALGVQSSRGKLDVDQLESIVGVKNHLFVFREGFASLTEDFAMELSDAVCHDPCYDEPEHR</sequence>
<proteinExistence type="predicted"/>
<keyword evidence="6" id="KW-1185">Reference proteome</keyword>
<feature type="domain" description="Sushi" evidence="4">
    <location>
        <begin position="73"/>
        <end position="135"/>
    </location>
</feature>
<dbReference type="PROSITE" id="PS50234">
    <property type="entry name" value="VWFA"/>
    <property type="match status" value="1"/>
</dbReference>
<dbReference type="InterPro" id="IPR050525">
    <property type="entry name" value="ECM_Assembly_Org"/>
</dbReference>
<dbReference type="InterPro" id="IPR002035">
    <property type="entry name" value="VWF_A"/>
</dbReference>
<protein>
    <recommendedName>
        <fullName evidence="7">VWFA domain-containing protein</fullName>
    </recommendedName>
</protein>
<evidence type="ECO:0008006" key="7">
    <source>
        <dbReference type="Google" id="ProtNLM"/>
    </source>
</evidence>
<dbReference type="SUPFAM" id="SSF57535">
    <property type="entry name" value="Complement control module/SCR domain"/>
    <property type="match status" value="2"/>
</dbReference>
<keyword evidence="2" id="KW-0768">Sushi</keyword>
<feature type="domain" description="VWFA" evidence="3">
    <location>
        <begin position="228"/>
        <end position="412"/>
    </location>
</feature>
<dbReference type="InterPro" id="IPR036465">
    <property type="entry name" value="vWFA_dom_sf"/>
</dbReference>
<comment type="caution">
    <text evidence="5">The sequence shown here is derived from an EMBL/GenBank/DDBJ whole genome shotgun (WGS) entry which is preliminary data.</text>
</comment>
<name>A0ABP0FG40_CLALP</name>
<evidence type="ECO:0000259" key="4">
    <source>
        <dbReference type="PROSITE" id="PS50923"/>
    </source>
</evidence>